<gene>
    <name evidence="2" type="ORF">ACFPJ4_03330</name>
</gene>
<name>A0ABW0NLN4_9MICO</name>
<reference evidence="3" key="1">
    <citation type="journal article" date="2019" name="Int. J. Syst. Evol. Microbiol.">
        <title>The Global Catalogue of Microorganisms (GCM) 10K type strain sequencing project: providing services to taxonomists for standard genome sequencing and annotation.</title>
        <authorList>
            <consortium name="The Broad Institute Genomics Platform"/>
            <consortium name="The Broad Institute Genome Sequencing Center for Infectious Disease"/>
            <person name="Wu L."/>
            <person name="Ma J."/>
        </authorList>
    </citation>
    <scope>NUCLEOTIDE SEQUENCE [LARGE SCALE GENOMIC DNA]</scope>
    <source>
        <strain evidence="3">CGMCC 4.6997</strain>
    </source>
</reference>
<dbReference type="InterPro" id="IPR001544">
    <property type="entry name" value="Aminotrans_IV"/>
</dbReference>
<dbReference type="SUPFAM" id="SSF56752">
    <property type="entry name" value="D-aminoacid aminotransferase-like PLP-dependent enzymes"/>
    <property type="match status" value="1"/>
</dbReference>
<dbReference type="Gene3D" id="3.30.470.10">
    <property type="match status" value="1"/>
</dbReference>
<evidence type="ECO:0000256" key="1">
    <source>
        <dbReference type="ARBA" id="ARBA00009320"/>
    </source>
</evidence>
<dbReference type="InterPro" id="IPR036038">
    <property type="entry name" value="Aminotransferase-like"/>
</dbReference>
<dbReference type="PANTHER" id="PTHR42743:SF11">
    <property type="entry name" value="AMINODEOXYCHORISMATE LYASE"/>
    <property type="match status" value="1"/>
</dbReference>
<comment type="similarity">
    <text evidence="1">Belongs to the class-IV pyridoxal-phosphate-dependent aminotransferase family.</text>
</comment>
<dbReference type="RefSeq" id="WP_386738868.1">
    <property type="nucleotide sequence ID" value="NZ_JBHSMG010000001.1"/>
</dbReference>
<dbReference type="Proteomes" id="UP001596039">
    <property type="component" value="Unassembled WGS sequence"/>
</dbReference>
<dbReference type="InterPro" id="IPR043132">
    <property type="entry name" value="BCAT-like_C"/>
</dbReference>
<protein>
    <submittedName>
        <fullName evidence="2">Aminodeoxychorismate lyase</fullName>
    </submittedName>
</protein>
<keyword evidence="2" id="KW-0456">Lyase</keyword>
<dbReference type="Gene3D" id="3.20.10.10">
    <property type="entry name" value="D-amino Acid Aminotransferase, subunit A, domain 2"/>
    <property type="match status" value="1"/>
</dbReference>
<evidence type="ECO:0000313" key="3">
    <source>
        <dbReference type="Proteomes" id="UP001596039"/>
    </source>
</evidence>
<dbReference type="EMBL" id="JBHSMG010000001">
    <property type="protein sequence ID" value="MFC5501269.1"/>
    <property type="molecule type" value="Genomic_DNA"/>
</dbReference>
<sequence length="303" mass="32152">MTEPALALLDFDAAGRAVGHHLADVTQPHLSVLDLAATRGDGVFETISLANGHLQALEPHLARFAHSAAMLDLPAPDPEAWRAAIRAVAALVVDADGAPVDEGFVKIVMSRGVEGGSGSLDPRALVPTGWVLGAVAPDHGAARRDGIRIVLLDRGYRHDIAQTAPWLLTGAKTLSYAINRGVFREAARRGADDALFVSTDGFLLEGAVSNLVLRRGQTLRTPRTDLGILAGTTQVDMFAWAESVGYATEYALLTPQDLEEADAVWLVSSGRHAAPVRAIDGRERPVDAELTARVNAALHARTH</sequence>
<dbReference type="GO" id="GO:0016829">
    <property type="term" value="F:lyase activity"/>
    <property type="evidence" value="ECO:0007669"/>
    <property type="project" value="UniProtKB-KW"/>
</dbReference>
<proteinExistence type="inferred from homology"/>
<dbReference type="Pfam" id="PF01063">
    <property type="entry name" value="Aminotran_4"/>
    <property type="match status" value="1"/>
</dbReference>
<dbReference type="InterPro" id="IPR050571">
    <property type="entry name" value="Class-IV_PLP-Dep_Aminotrnsfr"/>
</dbReference>
<accession>A0ABW0NLN4</accession>
<organism evidence="2 3">
    <name type="scientific">Lysinimonas soli</name>
    <dbReference type="NCBI Taxonomy" id="1074233"/>
    <lineage>
        <taxon>Bacteria</taxon>
        <taxon>Bacillati</taxon>
        <taxon>Actinomycetota</taxon>
        <taxon>Actinomycetes</taxon>
        <taxon>Micrococcales</taxon>
        <taxon>Microbacteriaceae</taxon>
        <taxon>Lysinimonas</taxon>
    </lineage>
</organism>
<dbReference type="InterPro" id="IPR043131">
    <property type="entry name" value="BCAT-like_N"/>
</dbReference>
<evidence type="ECO:0000313" key="2">
    <source>
        <dbReference type="EMBL" id="MFC5501269.1"/>
    </source>
</evidence>
<comment type="caution">
    <text evidence="2">The sequence shown here is derived from an EMBL/GenBank/DDBJ whole genome shotgun (WGS) entry which is preliminary data.</text>
</comment>
<dbReference type="PANTHER" id="PTHR42743">
    <property type="entry name" value="AMINO-ACID AMINOTRANSFERASE"/>
    <property type="match status" value="1"/>
</dbReference>
<keyword evidence="3" id="KW-1185">Reference proteome</keyword>